<sequence>MSANVTRRHAHTKGQPRRTWAPLGEVTYMLPVLDEPLPVLTEDQTALMLDDMSGDLFRAVRANVGNGPRNTQEVFEHLAPRHTPAKAIAHAARRVVSLGLYTVSVLAVIAVPPVLHGLGV</sequence>
<evidence type="ECO:0000313" key="2">
    <source>
        <dbReference type="EMBL" id="MFD2792547.1"/>
    </source>
</evidence>
<protein>
    <submittedName>
        <fullName evidence="2">Uncharacterized protein</fullName>
    </submittedName>
</protein>
<evidence type="ECO:0000256" key="1">
    <source>
        <dbReference type="SAM" id="Phobius"/>
    </source>
</evidence>
<accession>A0ABW5VNM6</accession>
<keyword evidence="1" id="KW-0812">Transmembrane</keyword>
<dbReference type="RefSeq" id="WP_377180272.1">
    <property type="nucleotide sequence ID" value="NZ_JBHUOG010000001.1"/>
</dbReference>
<keyword evidence="1" id="KW-0472">Membrane</keyword>
<keyword evidence="3" id="KW-1185">Reference proteome</keyword>
<keyword evidence="1" id="KW-1133">Transmembrane helix</keyword>
<evidence type="ECO:0000313" key="3">
    <source>
        <dbReference type="Proteomes" id="UP001597479"/>
    </source>
</evidence>
<dbReference type="Proteomes" id="UP001597479">
    <property type="component" value="Unassembled WGS sequence"/>
</dbReference>
<proteinExistence type="predicted"/>
<dbReference type="EMBL" id="JBHUOG010000001">
    <property type="protein sequence ID" value="MFD2792547.1"/>
    <property type="molecule type" value="Genomic_DNA"/>
</dbReference>
<name>A0ABW5VNM6_9MICO</name>
<reference evidence="3" key="1">
    <citation type="journal article" date="2019" name="Int. J. Syst. Evol. Microbiol.">
        <title>The Global Catalogue of Microorganisms (GCM) 10K type strain sequencing project: providing services to taxonomists for standard genome sequencing and annotation.</title>
        <authorList>
            <consortium name="The Broad Institute Genomics Platform"/>
            <consortium name="The Broad Institute Genome Sequencing Center for Infectious Disease"/>
            <person name="Wu L."/>
            <person name="Ma J."/>
        </authorList>
    </citation>
    <scope>NUCLEOTIDE SEQUENCE [LARGE SCALE GENOMIC DNA]</scope>
    <source>
        <strain evidence="3">CCM 7044</strain>
    </source>
</reference>
<comment type="caution">
    <text evidence="2">The sequence shown here is derived from an EMBL/GenBank/DDBJ whole genome shotgun (WGS) entry which is preliminary data.</text>
</comment>
<feature type="transmembrane region" description="Helical" evidence="1">
    <location>
        <begin position="95"/>
        <end position="115"/>
    </location>
</feature>
<gene>
    <name evidence="2" type="ORF">ACFS27_03200</name>
</gene>
<organism evidence="2 3">
    <name type="scientific">Promicromonospora vindobonensis</name>
    <dbReference type="NCBI Taxonomy" id="195748"/>
    <lineage>
        <taxon>Bacteria</taxon>
        <taxon>Bacillati</taxon>
        <taxon>Actinomycetota</taxon>
        <taxon>Actinomycetes</taxon>
        <taxon>Micrococcales</taxon>
        <taxon>Promicromonosporaceae</taxon>
        <taxon>Promicromonospora</taxon>
    </lineage>
</organism>